<keyword evidence="1" id="KW-0812">Transmembrane</keyword>
<evidence type="ECO:0000259" key="2">
    <source>
        <dbReference type="Pfam" id="PF20153"/>
    </source>
</evidence>
<dbReference type="InterPro" id="IPR045338">
    <property type="entry name" value="DUF6535"/>
</dbReference>
<dbReference type="AlphaFoldDB" id="A0AA39MK25"/>
<dbReference type="Proteomes" id="UP001175226">
    <property type="component" value="Unassembled WGS sequence"/>
</dbReference>
<keyword evidence="1" id="KW-1133">Transmembrane helix</keyword>
<accession>A0AA39MK25</accession>
<keyword evidence="1" id="KW-0472">Membrane</keyword>
<dbReference type="Pfam" id="PF20153">
    <property type="entry name" value="DUF6535"/>
    <property type="match status" value="1"/>
</dbReference>
<keyword evidence="4" id="KW-1185">Reference proteome</keyword>
<organism evidence="3 4">
    <name type="scientific">Armillaria borealis</name>
    <dbReference type="NCBI Taxonomy" id="47425"/>
    <lineage>
        <taxon>Eukaryota</taxon>
        <taxon>Fungi</taxon>
        <taxon>Dikarya</taxon>
        <taxon>Basidiomycota</taxon>
        <taxon>Agaricomycotina</taxon>
        <taxon>Agaricomycetes</taxon>
        <taxon>Agaricomycetidae</taxon>
        <taxon>Agaricales</taxon>
        <taxon>Marasmiineae</taxon>
        <taxon>Physalacriaceae</taxon>
        <taxon>Armillaria</taxon>
    </lineage>
</organism>
<dbReference type="EMBL" id="JAUEPT010000053">
    <property type="protein sequence ID" value="KAK0436743.1"/>
    <property type="molecule type" value="Genomic_DNA"/>
</dbReference>
<name>A0AA39MK25_9AGAR</name>
<reference evidence="3" key="1">
    <citation type="submission" date="2023-06" db="EMBL/GenBank/DDBJ databases">
        <authorList>
            <consortium name="Lawrence Berkeley National Laboratory"/>
            <person name="Ahrendt S."/>
            <person name="Sahu N."/>
            <person name="Indic B."/>
            <person name="Wong-Bajracharya J."/>
            <person name="Merenyi Z."/>
            <person name="Ke H.-M."/>
            <person name="Monk M."/>
            <person name="Kocsube S."/>
            <person name="Drula E."/>
            <person name="Lipzen A."/>
            <person name="Balint B."/>
            <person name="Henrissat B."/>
            <person name="Andreopoulos B."/>
            <person name="Martin F.M."/>
            <person name="Harder C.B."/>
            <person name="Rigling D."/>
            <person name="Ford K.L."/>
            <person name="Foster G.D."/>
            <person name="Pangilinan J."/>
            <person name="Papanicolaou A."/>
            <person name="Barry K."/>
            <person name="LaButti K."/>
            <person name="Viragh M."/>
            <person name="Koriabine M."/>
            <person name="Yan M."/>
            <person name="Riley R."/>
            <person name="Champramary S."/>
            <person name="Plett K.L."/>
            <person name="Tsai I.J."/>
            <person name="Slot J."/>
            <person name="Sipos G."/>
            <person name="Plett J."/>
            <person name="Nagy L.G."/>
            <person name="Grigoriev I.V."/>
        </authorList>
    </citation>
    <scope>NUCLEOTIDE SEQUENCE</scope>
    <source>
        <strain evidence="3">FPL87.14</strain>
    </source>
</reference>
<comment type="caution">
    <text evidence="3">The sequence shown here is derived from an EMBL/GenBank/DDBJ whole genome shotgun (WGS) entry which is preliminary data.</text>
</comment>
<evidence type="ECO:0000313" key="4">
    <source>
        <dbReference type="Proteomes" id="UP001175226"/>
    </source>
</evidence>
<feature type="transmembrane region" description="Helical" evidence="1">
    <location>
        <begin position="74"/>
        <end position="103"/>
    </location>
</feature>
<evidence type="ECO:0000256" key="1">
    <source>
        <dbReference type="SAM" id="Phobius"/>
    </source>
</evidence>
<feature type="non-terminal residue" evidence="3">
    <location>
        <position position="144"/>
    </location>
</feature>
<proteinExistence type="predicted"/>
<feature type="transmembrane region" description="Helical" evidence="1">
    <location>
        <begin position="20"/>
        <end position="42"/>
    </location>
</feature>
<evidence type="ECO:0000313" key="3">
    <source>
        <dbReference type="EMBL" id="KAK0436743.1"/>
    </source>
</evidence>
<feature type="domain" description="DUF6535" evidence="2">
    <location>
        <begin position="3"/>
        <end position="103"/>
    </location>
</feature>
<gene>
    <name evidence="3" type="ORF">EV421DRAFT_1682476</name>
</gene>
<feature type="transmembrane region" description="Helical" evidence="1">
    <location>
        <begin position="115"/>
        <end position="134"/>
    </location>
</feature>
<sequence length="144" mass="15942">TDGSSLTPYTSFHPKTLGLWVNGLWFTSLSLSLSTALVTALAKQWIHQYVSVPSSTPHDRVRVRHVRYMSLQDWYIPMIIGLLPVLMHTTLGLFLLGLAIFLIPQSVETGGVMSVILLVGFSAYASTNLLPLAYPHCPYRTPLS</sequence>
<feature type="non-terminal residue" evidence="3">
    <location>
        <position position="1"/>
    </location>
</feature>
<protein>
    <recommendedName>
        <fullName evidence="2">DUF6535 domain-containing protein</fullName>
    </recommendedName>
</protein>